<feature type="region of interest" description="Disordered" evidence="1">
    <location>
        <begin position="27"/>
        <end position="52"/>
    </location>
</feature>
<dbReference type="Proteomes" id="UP000813420">
    <property type="component" value="Unassembled WGS sequence"/>
</dbReference>
<accession>A0A9D3AK24</accession>
<reference evidence="2" key="1">
    <citation type="journal article" date="2021" name="PeerJ">
        <title>Extensive microbial diversity within the chicken gut microbiome revealed by metagenomics and culture.</title>
        <authorList>
            <person name="Gilroy R."/>
            <person name="Ravi A."/>
            <person name="Getino M."/>
            <person name="Pursley I."/>
            <person name="Horton D.L."/>
            <person name="Alikhan N.F."/>
            <person name="Baker D."/>
            <person name="Gharbi K."/>
            <person name="Hall N."/>
            <person name="Watson M."/>
            <person name="Adriaenssens E.M."/>
            <person name="Foster-Nyarko E."/>
            <person name="Jarju S."/>
            <person name="Secka A."/>
            <person name="Antonio M."/>
            <person name="Oren A."/>
            <person name="Chaudhuri R.R."/>
            <person name="La Ragione R."/>
            <person name="Hildebrand F."/>
            <person name="Pallen M.J."/>
        </authorList>
    </citation>
    <scope>NUCLEOTIDE SEQUENCE</scope>
    <source>
        <strain evidence="2">USAMLcec4-12693</strain>
    </source>
</reference>
<reference evidence="2" key="2">
    <citation type="submission" date="2021-09" db="EMBL/GenBank/DDBJ databases">
        <authorList>
            <person name="Gilroy R."/>
        </authorList>
    </citation>
    <scope>NUCLEOTIDE SEQUENCE</scope>
    <source>
        <strain evidence="2">USAMLcec4-12693</strain>
    </source>
</reference>
<name>A0A9D3AK24_9FIRM</name>
<sequence>MERRLIIDGNEVYEIDEACMIKKKVEVREEEDRKKHESHLNRYQHGYQQGKK</sequence>
<proteinExistence type="predicted"/>
<dbReference type="RefSeq" id="WP_176730950.1">
    <property type="nucleotide sequence ID" value="NZ_CABMJS010000018.1"/>
</dbReference>
<organism evidence="2 3">
    <name type="scientific">Merdimonas faecis</name>
    <dbReference type="NCBI Taxonomy" id="1653435"/>
    <lineage>
        <taxon>Bacteria</taxon>
        <taxon>Bacillati</taxon>
        <taxon>Bacillota</taxon>
        <taxon>Clostridia</taxon>
        <taxon>Lachnospirales</taxon>
        <taxon>Lachnospiraceae</taxon>
        <taxon>Merdimonas</taxon>
    </lineage>
</organism>
<evidence type="ECO:0000256" key="1">
    <source>
        <dbReference type="SAM" id="MobiDB-lite"/>
    </source>
</evidence>
<protein>
    <submittedName>
        <fullName evidence="2">Uncharacterized protein</fullName>
    </submittedName>
</protein>
<dbReference type="EMBL" id="DYXE01000086">
    <property type="protein sequence ID" value="HJH50689.1"/>
    <property type="molecule type" value="Genomic_DNA"/>
</dbReference>
<gene>
    <name evidence="2" type="ORF">K8V39_10540</name>
</gene>
<evidence type="ECO:0000313" key="3">
    <source>
        <dbReference type="Proteomes" id="UP000813420"/>
    </source>
</evidence>
<feature type="compositionally biased region" description="Basic and acidic residues" evidence="1">
    <location>
        <begin position="27"/>
        <end position="40"/>
    </location>
</feature>
<dbReference type="AlphaFoldDB" id="A0A9D3AK24"/>
<comment type="caution">
    <text evidence="2">The sequence shown here is derived from an EMBL/GenBank/DDBJ whole genome shotgun (WGS) entry which is preliminary data.</text>
</comment>
<evidence type="ECO:0000313" key="2">
    <source>
        <dbReference type="EMBL" id="HJH50689.1"/>
    </source>
</evidence>